<sequence>MPFIEDSSDSPQSVNRHQVGITKDQAARVLVAIRMDMNPDDDDYEAGRLTEKADEFFVDLAGFGLLNYTLRSLGKVLNEKMTKEEMFKDIIGVYAREHRETFINELKGFMPEDWKMKYVTNEAKQHVVLVKAGPYVDFKEYGNFDTMA</sequence>
<accession>A0ABR0E7M6</accession>
<name>A0ABR0E7M6_ZASCE</name>
<reference evidence="1 2" key="1">
    <citation type="journal article" date="2023" name="G3 (Bethesda)">
        <title>A chromosome-level genome assembly of Zasmidium syzygii isolated from banana leaves.</title>
        <authorList>
            <person name="van Westerhoven A.C."/>
            <person name="Mehrabi R."/>
            <person name="Talebi R."/>
            <person name="Steentjes M.B.F."/>
            <person name="Corcolon B."/>
            <person name="Chong P.A."/>
            <person name="Kema G.H.J."/>
            <person name="Seidl M.F."/>
        </authorList>
    </citation>
    <scope>NUCLEOTIDE SEQUENCE [LARGE SCALE GENOMIC DNA]</scope>
    <source>
        <strain evidence="1 2">P124</strain>
    </source>
</reference>
<evidence type="ECO:0000313" key="1">
    <source>
        <dbReference type="EMBL" id="KAK4497431.1"/>
    </source>
</evidence>
<organism evidence="1 2">
    <name type="scientific">Zasmidium cellare</name>
    <name type="common">Wine cellar mold</name>
    <name type="synonym">Racodium cellare</name>
    <dbReference type="NCBI Taxonomy" id="395010"/>
    <lineage>
        <taxon>Eukaryota</taxon>
        <taxon>Fungi</taxon>
        <taxon>Dikarya</taxon>
        <taxon>Ascomycota</taxon>
        <taxon>Pezizomycotina</taxon>
        <taxon>Dothideomycetes</taxon>
        <taxon>Dothideomycetidae</taxon>
        <taxon>Mycosphaerellales</taxon>
        <taxon>Mycosphaerellaceae</taxon>
        <taxon>Zasmidium</taxon>
    </lineage>
</organism>
<gene>
    <name evidence="1" type="ORF">PRZ48_011882</name>
</gene>
<proteinExistence type="predicted"/>
<protein>
    <submittedName>
        <fullName evidence="1">Uncharacterized protein</fullName>
    </submittedName>
</protein>
<comment type="caution">
    <text evidence="1">The sequence shown here is derived from an EMBL/GenBank/DDBJ whole genome shotgun (WGS) entry which is preliminary data.</text>
</comment>
<evidence type="ECO:0000313" key="2">
    <source>
        <dbReference type="Proteomes" id="UP001305779"/>
    </source>
</evidence>
<keyword evidence="2" id="KW-1185">Reference proteome</keyword>
<dbReference type="Proteomes" id="UP001305779">
    <property type="component" value="Unassembled WGS sequence"/>
</dbReference>
<dbReference type="EMBL" id="JAXOVC010000009">
    <property type="protein sequence ID" value="KAK4497431.1"/>
    <property type="molecule type" value="Genomic_DNA"/>
</dbReference>